<organism evidence="1 2">
    <name type="scientific">Corynebacterium heidelbergense</name>
    <dbReference type="NCBI Taxonomy" id="2055947"/>
    <lineage>
        <taxon>Bacteria</taxon>
        <taxon>Bacillati</taxon>
        <taxon>Actinomycetota</taxon>
        <taxon>Actinomycetes</taxon>
        <taxon>Mycobacteriales</taxon>
        <taxon>Corynebacteriaceae</taxon>
        <taxon>Corynebacterium</taxon>
    </lineage>
</organism>
<proteinExistence type="predicted"/>
<evidence type="ECO:0000313" key="2">
    <source>
        <dbReference type="Proteomes" id="UP000251047"/>
    </source>
</evidence>
<comment type="caution">
    <text evidence="1">The sequence shown here is derived from an EMBL/GenBank/DDBJ whole genome shotgun (WGS) entry which is preliminary data.</text>
</comment>
<dbReference type="Proteomes" id="UP000251047">
    <property type="component" value="Unassembled WGS sequence"/>
</dbReference>
<gene>
    <name evidence="1" type="ORF">CWC39_06670</name>
</gene>
<sequence>MTTTQAARSAFIDNLTAMATGSYLRPADREFWEPPYPQSVVREATAIVDHLIAAIASVGQHSPEQLRELVELPAEQSDGGPDPLTIAICAIVDPDLARLKALSAEHEDAVLDCEEQSDLMDVLASAAKEAGADPAAVLAHATQVLDDE</sequence>
<name>A0A364VAX8_9CORY</name>
<dbReference type="OrthoDB" id="4420002at2"/>
<dbReference type="AlphaFoldDB" id="A0A364VAX8"/>
<reference evidence="1 2" key="1">
    <citation type="journal article" date="2018" name="Syst. Appl. Microbiol.">
        <title>Corynebacterium heidelbergense sp. nov., isolated from the preen glands of Egyptian geese (Alopochen aegyptiacus).</title>
        <authorList>
            <person name="Braun M.S."/>
            <person name="Wang E."/>
            <person name="Zimmermann S."/>
            <person name="Wink M."/>
        </authorList>
    </citation>
    <scope>NUCLEOTIDE SEQUENCE [LARGE SCALE GENOMIC DNA]</scope>
    <source>
        <strain evidence="1 2">DSM 104638</strain>
    </source>
</reference>
<dbReference type="EMBL" id="PHQP01000046">
    <property type="protein sequence ID" value="RAV33787.1"/>
    <property type="molecule type" value="Genomic_DNA"/>
</dbReference>
<evidence type="ECO:0000313" key="1">
    <source>
        <dbReference type="EMBL" id="RAV33787.1"/>
    </source>
</evidence>
<accession>A0A364VAX8</accession>
<dbReference type="RefSeq" id="WP_112769724.1">
    <property type="nucleotide sequence ID" value="NZ_CP063191.1"/>
</dbReference>
<protein>
    <submittedName>
        <fullName evidence="1">Uncharacterized protein</fullName>
    </submittedName>
</protein>